<dbReference type="PANTHER" id="PTHR30146">
    <property type="entry name" value="LACI-RELATED TRANSCRIPTIONAL REPRESSOR"/>
    <property type="match status" value="1"/>
</dbReference>
<dbReference type="InterPro" id="IPR028082">
    <property type="entry name" value="Peripla_BP_I"/>
</dbReference>
<protein>
    <recommendedName>
        <fullName evidence="4">HTH lacI-type domain-containing protein</fullName>
    </recommendedName>
</protein>
<keyword evidence="6" id="KW-1185">Reference proteome</keyword>
<dbReference type="Gene3D" id="1.10.260.40">
    <property type="entry name" value="lambda repressor-like DNA-binding domains"/>
    <property type="match status" value="1"/>
</dbReference>
<sequence length="333" mass="36439">MTLSMVEIAKRAGVSVATVSRVMNKKGGYGKATGEKVEAIIKEAGYQKNEMASGLKRKFTRSIGVIIPNVVTNYFGLIVEGIEEEARKNGYSILLAHSGNGGEHFEHALATLTERRVSGLIFVSVQTTDDDYDLVKQSTTPHIFISSDSDTQDFSKIKIDDYQAALEATRYLIGKGHKKIGLVGLNPTDKVAGEPRIKGYRRAFEEANLQLDEKWIISGDFGVETAEKGVEISLDQIDTTALFCASDEAAIGAMKACRKKGLNVPEDISIMGFDDSTTAKLCYPELTTVHQPLFEMGSQSVFKIIQAIETNDVIESDIVPFDIIERESVVSLT</sequence>
<dbReference type="PANTHER" id="PTHR30146:SF109">
    <property type="entry name" value="HTH-TYPE TRANSCRIPTIONAL REGULATOR GALS"/>
    <property type="match status" value="1"/>
</dbReference>
<dbReference type="RefSeq" id="WP_126831047.1">
    <property type="nucleotide sequence ID" value="NZ_CBCRYB010000003.1"/>
</dbReference>
<accession>A0A430AD67</accession>
<dbReference type="InterPro" id="IPR010982">
    <property type="entry name" value="Lambda_DNA-bd_dom_sf"/>
</dbReference>
<name>A0A430AD67_9ENTE</name>
<dbReference type="SUPFAM" id="SSF53822">
    <property type="entry name" value="Periplasmic binding protein-like I"/>
    <property type="match status" value="1"/>
</dbReference>
<dbReference type="GO" id="GO:0003700">
    <property type="term" value="F:DNA-binding transcription factor activity"/>
    <property type="evidence" value="ECO:0007669"/>
    <property type="project" value="TreeGrafter"/>
</dbReference>
<dbReference type="InterPro" id="IPR000843">
    <property type="entry name" value="HTH_LacI"/>
</dbReference>
<dbReference type="SMART" id="SM00354">
    <property type="entry name" value="HTH_LACI"/>
    <property type="match status" value="1"/>
</dbReference>
<dbReference type="Proteomes" id="UP000287101">
    <property type="component" value="Unassembled WGS sequence"/>
</dbReference>
<dbReference type="EMBL" id="NGJY01000001">
    <property type="protein sequence ID" value="RSU05160.1"/>
    <property type="molecule type" value="Genomic_DNA"/>
</dbReference>
<evidence type="ECO:0000256" key="2">
    <source>
        <dbReference type="ARBA" id="ARBA00023125"/>
    </source>
</evidence>
<dbReference type="SUPFAM" id="SSF47413">
    <property type="entry name" value="lambda repressor-like DNA-binding domains"/>
    <property type="match status" value="1"/>
</dbReference>
<comment type="caution">
    <text evidence="5">The sequence shown here is derived from an EMBL/GenBank/DDBJ whole genome shotgun (WGS) entry which is preliminary data.</text>
</comment>
<dbReference type="PROSITE" id="PS00356">
    <property type="entry name" value="HTH_LACI_1"/>
    <property type="match status" value="1"/>
</dbReference>
<dbReference type="Pfam" id="PF13377">
    <property type="entry name" value="Peripla_BP_3"/>
    <property type="match status" value="1"/>
</dbReference>
<dbReference type="Pfam" id="PF00356">
    <property type="entry name" value="LacI"/>
    <property type="match status" value="1"/>
</dbReference>
<gene>
    <name evidence="5" type="ORF">CBF31_03855</name>
</gene>
<dbReference type="PROSITE" id="PS50932">
    <property type="entry name" value="HTH_LACI_2"/>
    <property type="match status" value="1"/>
</dbReference>
<dbReference type="Gene3D" id="3.40.50.2300">
    <property type="match status" value="2"/>
</dbReference>
<dbReference type="InterPro" id="IPR046335">
    <property type="entry name" value="LacI/GalR-like_sensor"/>
</dbReference>
<evidence type="ECO:0000313" key="6">
    <source>
        <dbReference type="Proteomes" id="UP000287101"/>
    </source>
</evidence>
<evidence type="ECO:0000259" key="4">
    <source>
        <dbReference type="PROSITE" id="PS50932"/>
    </source>
</evidence>
<organism evidence="5 6">
    <name type="scientific">Vagococcus fessus</name>
    <dbReference type="NCBI Taxonomy" id="120370"/>
    <lineage>
        <taxon>Bacteria</taxon>
        <taxon>Bacillati</taxon>
        <taxon>Bacillota</taxon>
        <taxon>Bacilli</taxon>
        <taxon>Lactobacillales</taxon>
        <taxon>Enterococcaceae</taxon>
        <taxon>Vagococcus</taxon>
    </lineage>
</organism>
<reference evidence="5 6" key="1">
    <citation type="submission" date="2017-05" db="EMBL/GenBank/DDBJ databases">
        <title>Vagococcus spp. assemblies.</title>
        <authorList>
            <person name="Gulvik C.A."/>
        </authorList>
    </citation>
    <scope>NUCLEOTIDE SEQUENCE [LARGE SCALE GENOMIC DNA]</scope>
    <source>
        <strain evidence="5 6">CCUG 41755</strain>
    </source>
</reference>
<evidence type="ECO:0000256" key="3">
    <source>
        <dbReference type="ARBA" id="ARBA00023163"/>
    </source>
</evidence>
<dbReference type="CDD" id="cd01392">
    <property type="entry name" value="HTH_LacI"/>
    <property type="match status" value="1"/>
</dbReference>
<dbReference type="CDD" id="cd19975">
    <property type="entry name" value="PBP1_CcpA-like"/>
    <property type="match status" value="1"/>
</dbReference>
<dbReference type="OrthoDB" id="9796186at2"/>
<feature type="domain" description="HTH lacI-type" evidence="4">
    <location>
        <begin position="1"/>
        <end position="57"/>
    </location>
</feature>
<evidence type="ECO:0000313" key="5">
    <source>
        <dbReference type="EMBL" id="RSU05160.1"/>
    </source>
</evidence>
<keyword evidence="2" id="KW-0238">DNA-binding</keyword>
<evidence type="ECO:0000256" key="1">
    <source>
        <dbReference type="ARBA" id="ARBA00023015"/>
    </source>
</evidence>
<keyword evidence="3" id="KW-0804">Transcription</keyword>
<keyword evidence="1" id="KW-0805">Transcription regulation</keyword>
<dbReference type="AlphaFoldDB" id="A0A430AD67"/>
<dbReference type="GO" id="GO:0000976">
    <property type="term" value="F:transcription cis-regulatory region binding"/>
    <property type="evidence" value="ECO:0007669"/>
    <property type="project" value="TreeGrafter"/>
</dbReference>
<proteinExistence type="predicted"/>